<reference evidence="2" key="2">
    <citation type="journal article" date="2015" name="Data Brief">
        <title>Shoot transcriptome of the giant reed, Arundo donax.</title>
        <authorList>
            <person name="Barrero R.A."/>
            <person name="Guerrero F.D."/>
            <person name="Moolhuijzen P."/>
            <person name="Goolsby J.A."/>
            <person name="Tidwell J."/>
            <person name="Bellgard S.E."/>
            <person name="Bellgard M.I."/>
        </authorList>
    </citation>
    <scope>NUCLEOTIDE SEQUENCE</scope>
    <source>
        <tissue evidence="2">Shoot tissue taken approximately 20 cm above the soil surface</tissue>
    </source>
</reference>
<protein>
    <submittedName>
        <fullName evidence="2">Uncharacterized protein</fullName>
    </submittedName>
</protein>
<organism evidence="2">
    <name type="scientific">Arundo donax</name>
    <name type="common">Giant reed</name>
    <name type="synonym">Donax arundinaceus</name>
    <dbReference type="NCBI Taxonomy" id="35708"/>
    <lineage>
        <taxon>Eukaryota</taxon>
        <taxon>Viridiplantae</taxon>
        <taxon>Streptophyta</taxon>
        <taxon>Embryophyta</taxon>
        <taxon>Tracheophyta</taxon>
        <taxon>Spermatophyta</taxon>
        <taxon>Magnoliopsida</taxon>
        <taxon>Liliopsida</taxon>
        <taxon>Poales</taxon>
        <taxon>Poaceae</taxon>
        <taxon>PACMAD clade</taxon>
        <taxon>Arundinoideae</taxon>
        <taxon>Arundineae</taxon>
        <taxon>Arundo</taxon>
    </lineage>
</organism>
<feature type="compositionally biased region" description="Gly residues" evidence="1">
    <location>
        <begin position="15"/>
        <end position="59"/>
    </location>
</feature>
<feature type="region of interest" description="Disordered" evidence="1">
    <location>
        <begin position="15"/>
        <end position="88"/>
    </location>
</feature>
<proteinExistence type="predicted"/>
<reference evidence="2" key="1">
    <citation type="submission" date="2014-09" db="EMBL/GenBank/DDBJ databases">
        <authorList>
            <person name="Magalhaes I.L.F."/>
            <person name="Oliveira U."/>
            <person name="Santos F.R."/>
            <person name="Vidigal T.H.D.A."/>
            <person name="Brescovit A.D."/>
            <person name="Santos A.J."/>
        </authorList>
    </citation>
    <scope>NUCLEOTIDE SEQUENCE</scope>
    <source>
        <tissue evidence="2">Shoot tissue taken approximately 20 cm above the soil surface</tissue>
    </source>
</reference>
<feature type="compositionally biased region" description="Basic residues" evidence="1">
    <location>
        <begin position="75"/>
        <end position="85"/>
    </location>
</feature>
<sequence length="103" mass="10396">MAEADTHARMLMQVRGGGGAADGRDGGAGLVGVQRVGGAGGGEPGGGEAVPEGVPGGAGAPQRPHSAQPRGRQTLQRRARHHQAHPRTTIVIEDVININRSVA</sequence>
<name>A0A0A8YXF3_ARUDO</name>
<dbReference type="EMBL" id="GBRH01266634">
    <property type="protein sequence ID" value="JAD31261.1"/>
    <property type="molecule type" value="Transcribed_RNA"/>
</dbReference>
<accession>A0A0A8YXF3</accession>
<dbReference type="AlphaFoldDB" id="A0A0A8YXF3"/>
<evidence type="ECO:0000256" key="1">
    <source>
        <dbReference type="SAM" id="MobiDB-lite"/>
    </source>
</evidence>
<evidence type="ECO:0000313" key="2">
    <source>
        <dbReference type="EMBL" id="JAD31261.1"/>
    </source>
</evidence>